<dbReference type="InterPro" id="IPR006652">
    <property type="entry name" value="Kelch_1"/>
</dbReference>
<evidence type="ECO:0000256" key="2">
    <source>
        <dbReference type="ARBA" id="ARBA00022737"/>
    </source>
</evidence>
<accession>A0A0C2GJ87</accession>
<evidence type="ECO:0000313" key="3">
    <source>
        <dbReference type="EMBL" id="KIH58904.1"/>
    </source>
</evidence>
<dbReference type="EMBL" id="KN732571">
    <property type="protein sequence ID" value="KIH58904.1"/>
    <property type="molecule type" value="Genomic_DNA"/>
</dbReference>
<proteinExistence type="predicted"/>
<dbReference type="Gene3D" id="2.120.10.80">
    <property type="entry name" value="Kelch-type beta propeller"/>
    <property type="match status" value="1"/>
</dbReference>
<dbReference type="SMART" id="SM00612">
    <property type="entry name" value="Kelch"/>
    <property type="match status" value="4"/>
</dbReference>
<protein>
    <submittedName>
        <fullName evidence="3">Kelch repeat protein</fullName>
    </submittedName>
</protein>
<keyword evidence="4" id="KW-1185">Reference proteome</keyword>
<dbReference type="Pfam" id="PF24681">
    <property type="entry name" value="Kelch_KLHDC2_KLHL20_DRC7"/>
    <property type="match status" value="1"/>
</dbReference>
<reference evidence="3 4" key="1">
    <citation type="submission" date="2013-12" db="EMBL/GenBank/DDBJ databases">
        <title>Draft genome of the parsitic nematode Ancylostoma duodenale.</title>
        <authorList>
            <person name="Mitreva M."/>
        </authorList>
    </citation>
    <scope>NUCLEOTIDE SEQUENCE [LARGE SCALE GENOMIC DNA]</scope>
    <source>
        <strain evidence="3 4">Zhejiang</strain>
    </source>
</reference>
<sequence>MPGSRAGLGLAVHGTTIYAAGGKIFNSARSPNLSPTSRIERYDVVKGCWEKVEPMIDPHFTCCAVFLDNRMYVFCGANRYDTSLHIVQVYDPNDNSWQVGKPMSMCRYADAVVVLDGYIYVMGGWTAGDRVSYVERFAPETGQWEEMPKMGKERTFFGATVMNGKIYVCGGSCRGQDSSSVQVYHETTGTWEYGAELGAGKCDAAAVVVSLPAVEHSLVTKK</sequence>
<dbReference type="AlphaFoldDB" id="A0A0C2GJ87"/>
<evidence type="ECO:0000256" key="1">
    <source>
        <dbReference type="ARBA" id="ARBA00022441"/>
    </source>
</evidence>
<dbReference type="PANTHER" id="PTHR46344">
    <property type="entry name" value="OS02G0202900 PROTEIN"/>
    <property type="match status" value="1"/>
</dbReference>
<dbReference type="InterPro" id="IPR015915">
    <property type="entry name" value="Kelch-typ_b-propeller"/>
</dbReference>
<evidence type="ECO:0000313" key="4">
    <source>
        <dbReference type="Proteomes" id="UP000054047"/>
    </source>
</evidence>
<gene>
    <name evidence="3" type="ORF">ANCDUO_10881</name>
</gene>
<keyword evidence="1" id="KW-0880">Kelch repeat</keyword>
<dbReference type="OrthoDB" id="5857284at2759"/>
<dbReference type="PANTHER" id="PTHR46344:SF27">
    <property type="entry name" value="KELCH REPEAT SUPERFAMILY PROTEIN"/>
    <property type="match status" value="1"/>
</dbReference>
<name>A0A0C2GJ87_9BILA</name>
<dbReference type="Proteomes" id="UP000054047">
    <property type="component" value="Unassembled WGS sequence"/>
</dbReference>
<keyword evidence="2" id="KW-0677">Repeat</keyword>
<organism evidence="3 4">
    <name type="scientific">Ancylostoma duodenale</name>
    <dbReference type="NCBI Taxonomy" id="51022"/>
    <lineage>
        <taxon>Eukaryota</taxon>
        <taxon>Metazoa</taxon>
        <taxon>Ecdysozoa</taxon>
        <taxon>Nematoda</taxon>
        <taxon>Chromadorea</taxon>
        <taxon>Rhabditida</taxon>
        <taxon>Rhabditina</taxon>
        <taxon>Rhabditomorpha</taxon>
        <taxon>Strongyloidea</taxon>
        <taxon>Ancylostomatidae</taxon>
        <taxon>Ancylostomatinae</taxon>
        <taxon>Ancylostoma</taxon>
    </lineage>
</organism>
<dbReference type="SUPFAM" id="SSF117281">
    <property type="entry name" value="Kelch motif"/>
    <property type="match status" value="1"/>
</dbReference>